<evidence type="ECO:0000313" key="4">
    <source>
        <dbReference type="Proteomes" id="UP000288805"/>
    </source>
</evidence>
<sequence length="225" mass="26061">MAKFTSQEVEALQKGGNQRARELYLKDWDTQRQRLPDISNVDKVRDFIKSVYVDRRYANLRDRDEETRRASSYHSYSQSPPYDYQYEDRRYGKQAAVLTRKPGSDRGLYDGKISSFVYSPGCLSDQMYEDRFANDGSCDPFRSNIQSPNFQKGIGFSSPPIHPSRDILIGDAQQQTINTVVEENSRRDGFQRPQVVVLSTCMLILLNKLKSPNHQLNNRTRSLFK</sequence>
<dbReference type="AlphaFoldDB" id="A0A438DH79"/>
<evidence type="ECO:0000256" key="1">
    <source>
        <dbReference type="SAM" id="MobiDB-lite"/>
    </source>
</evidence>
<proteinExistence type="predicted"/>
<feature type="region of interest" description="Disordered" evidence="1">
    <location>
        <begin position="63"/>
        <end position="84"/>
    </location>
</feature>
<dbReference type="EMBL" id="QGNW01001623">
    <property type="protein sequence ID" value="RVW34801.1"/>
    <property type="molecule type" value="Genomic_DNA"/>
</dbReference>
<dbReference type="Proteomes" id="UP000288805">
    <property type="component" value="Unassembled WGS sequence"/>
</dbReference>
<name>A0A438DH79_VITVI</name>
<dbReference type="InterPro" id="IPR044820">
    <property type="entry name" value="AGD14-like"/>
</dbReference>
<dbReference type="SUPFAM" id="SSF57863">
    <property type="entry name" value="ArfGap/RecO-like zinc finger"/>
    <property type="match status" value="1"/>
</dbReference>
<accession>A0A438DH79</accession>
<organism evidence="3 4">
    <name type="scientific">Vitis vinifera</name>
    <name type="common">Grape</name>
    <dbReference type="NCBI Taxonomy" id="29760"/>
    <lineage>
        <taxon>Eukaryota</taxon>
        <taxon>Viridiplantae</taxon>
        <taxon>Streptophyta</taxon>
        <taxon>Embryophyta</taxon>
        <taxon>Tracheophyta</taxon>
        <taxon>Spermatophyta</taxon>
        <taxon>Magnoliopsida</taxon>
        <taxon>eudicotyledons</taxon>
        <taxon>Gunneridae</taxon>
        <taxon>Pentapetalae</taxon>
        <taxon>rosids</taxon>
        <taxon>Vitales</taxon>
        <taxon>Vitaceae</taxon>
        <taxon>Viteae</taxon>
        <taxon>Vitis</taxon>
    </lineage>
</organism>
<dbReference type="InterPro" id="IPR038508">
    <property type="entry name" value="ArfGAP_dom_sf"/>
</dbReference>
<dbReference type="GO" id="GO:0005096">
    <property type="term" value="F:GTPase activator activity"/>
    <property type="evidence" value="ECO:0007669"/>
    <property type="project" value="InterPro"/>
</dbReference>
<dbReference type="PANTHER" id="PTHR46085:SF4">
    <property type="entry name" value="ADP-RIBOSYLATION FACTOR GTPASE-ACTIVATING PROTEIN AGD14-RELATED"/>
    <property type="match status" value="1"/>
</dbReference>
<dbReference type="Gene3D" id="1.10.220.150">
    <property type="entry name" value="Arf GTPase activating protein"/>
    <property type="match status" value="1"/>
</dbReference>
<dbReference type="Pfam" id="PF01412">
    <property type="entry name" value="ArfGap"/>
    <property type="match status" value="1"/>
</dbReference>
<comment type="caution">
    <text evidence="3">The sequence shown here is derived from an EMBL/GenBank/DDBJ whole genome shotgun (WGS) entry which is preliminary data.</text>
</comment>
<gene>
    <name evidence="3" type="primary">AGD14_6</name>
    <name evidence="3" type="ORF">CK203_078067</name>
</gene>
<reference evidence="3 4" key="1">
    <citation type="journal article" date="2018" name="PLoS Genet.">
        <title>Population sequencing reveals clonal diversity and ancestral inbreeding in the grapevine cultivar Chardonnay.</title>
        <authorList>
            <person name="Roach M.J."/>
            <person name="Johnson D.L."/>
            <person name="Bohlmann J."/>
            <person name="van Vuuren H.J."/>
            <person name="Jones S.J."/>
            <person name="Pretorius I.S."/>
            <person name="Schmidt S.A."/>
            <person name="Borneman A.R."/>
        </authorList>
    </citation>
    <scope>NUCLEOTIDE SEQUENCE [LARGE SCALE GENOMIC DNA]</scope>
    <source>
        <strain evidence="4">cv. Chardonnay</strain>
        <tissue evidence="3">Leaf</tissue>
    </source>
</reference>
<protein>
    <submittedName>
        <fullName evidence="3">Putative ADP-ribosylation factor GTPase-activating protein AGD14</fullName>
    </submittedName>
</protein>
<evidence type="ECO:0000259" key="2">
    <source>
        <dbReference type="Pfam" id="PF01412"/>
    </source>
</evidence>
<evidence type="ECO:0000313" key="3">
    <source>
        <dbReference type="EMBL" id="RVW34801.1"/>
    </source>
</evidence>
<feature type="domain" description="Arf-GAP" evidence="2">
    <location>
        <begin position="1"/>
        <end position="59"/>
    </location>
</feature>
<dbReference type="PANTHER" id="PTHR46085">
    <property type="entry name" value="ARFGAP/RECO-RELATED"/>
    <property type="match status" value="1"/>
</dbReference>
<dbReference type="InterPro" id="IPR037278">
    <property type="entry name" value="ARFGAP/RecO"/>
</dbReference>
<dbReference type="InterPro" id="IPR001164">
    <property type="entry name" value="ArfGAP_dom"/>
</dbReference>
<feature type="compositionally biased region" description="Low complexity" evidence="1">
    <location>
        <begin position="72"/>
        <end position="84"/>
    </location>
</feature>